<evidence type="ECO:0000256" key="5">
    <source>
        <dbReference type="ARBA" id="ARBA00022519"/>
    </source>
</evidence>
<evidence type="ECO:0000256" key="1">
    <source>
        <dbReference type="ARBA" id="ARBA00004377"/>
    </source>
</evidence>
<dbReference type="InterPro" id="IPR025691">
    <property type="entry name" value="GspL_pp_dom"/>
</dbReference>
<gene>
    <name evidence="13" type="ORF">DKW60_03610</name>
</gene>
<feature type="domain" description="GspL cytoplasmic actin-ATPase-like" evidence="11">
    <location>
        <begin position="34"/>
        <end position="174"/>
    </location>
</feature>
<comment type="caution">
    <text evidence="13">The sequence shown here is derived from an EMBL/GenBank/DDBJ whole genome shotgun (WGS) entry which is preliminary data.</text>
</comment>
<evidence type="ECO:0000259" key="12">
    <source>
        <dbReference type="Pfam" id="PF12693"/>
    </source>
</evidence>
<keyword evidence="5" id="KW-0997">Cell inner membrane</keyword>
<dbReference type="GO" id="GO:0009276">
    <property type="term" value="C:Gram-negative-bacterium-type cell wall"/>
    <property type="evidence" value="ECO:0007669"/>
    <property type="project" value="InterPro"/>
</dbReference>
<dbReference type="NCBIfam" id="TIGR01709">
    <property type="entry name" value="typeII_sec_gspL"/>
    <property type="match status" value="1"/>
</dbReference>
<evidence type="ECO:0000256" key="6">
    <source>
        <dbReference type="ARBA" id="ARBA00022692"/>
    </source>
</evidence>
<reference evidence="13 14" key="1">
    <citation type="submission" date="2018-05" db="EMBL/GenBank/DDBJ databases">
        <title>Leucothrix arctica sp. nov., isolated from Arctic seawater.</title>
        <authorList>
            <person name="Choi A."/>
            <person name="Baek K."/>
        </authorList>
    </citation>
    <scope>NUCLEOTIDE SEQUENCE [LARGE SCALE GENOMIC DNA]</scope>
    <source>
        <strain evidence="13 14">JCM 18388</strain>
    </source>
</reference>
<keyword evidence="6" id="KW-0812">Transmembrane</keyword>
<evidence type="ECO:0000256" key="10">
    <source>
        <dbReference type="PIRNR" id="PIRNR015761"/>
    </source>
</evidence>
<dbReference type="Gene3D" id="3.30.1360.100">
    <property type="entry name" value="General secretion pathway protein M, EpsM"/>
    <property type="match status" value="1"/>
</dbReference>
<dbReference type="InterPro" id="IPR007812">
    <property type="entry name" value="T2SS_protein-GspL"/>
</dbReference>
<evidence type="ECO:0000256" key="7">
    <source>
        <dbReference type="ARBA" id="ARBA00022927"/>
    </source>
</evidence>
<keyword evidence="8" id="KW-1133">Transmembrane helix</keyword>
<evidence type="ECO:0000256" key="4">
    <source>
        <dbReference type="ARBA" id="ARBA00022475"/>
    </source>
</evidence>
<keyword evidence="7 10" id="KW-0653">Protein transport</keyword>
<evidence type="ECO:0000259" key="11">
    <source>
        <dbReference type="Pfam" id="PF05134"/>
    </source>
</evidence>
<name>A0A317CP02_9GAMM</name>
<comment type="similarity">
    <text evidence="2 10">Belongs to the GSP L family.</text>
</comment>
<dbReference type="Pfam" id="PF12693">
    <property type="entry name" value="GspL_C"/>
    <property type="match status" value="1"/>
</dbReference>
<protein>
    <recommendedName>
        <fullName evidence="10">Type II secretion system protein L</fullName>
        <shortName evidence="10">T2SS protein L</shortName>
    </recommendedName>
</protein>
<dbReference type="GO" id="GO:0005886">
    <property type="term" value="C:plasma membrane"/>
    <property type="evidence" value="ECO:0007669"/>
    <property type="project" value="UniProtKB-SubCell"/>
</dbReference>
<keyword evidence="4" id="KW-1003">Cell membrane</keyword>
<dbReference type="Proteomes" id="UP000245539">
    <property type="component" value="Unassembled WGS sequence"/>
</dbReference>
<dbReference type="InterPro" id="IPR024230">
    <property type="entry name" value="GspL_cyto_dom"/>
</dbReference>
<keyword evidence="14" id="KW-1185">Reference proteome</keyword>
<dbReference type="EMBL" id="QGKM01000005">
    <property type="protein sequence ID" value="PWR00237.1"/>
    <property type="molecule type" value="Genomic_DNA"/>
</dbReference>
<organism evidence="13 14">
    <name type="scientific">Leucothrix pacifica</name>
    <dbReference type="NCBI Taxonomy" id="1247513"/>
    <lineage>
        <taxon>Bacteria</taxon>
        <taxon>Pseudomonadati</taxon>
        <taxon>Pseudomonadota</taxon>
        <taxon>Gammaproteobacteria</taxon>
        <taxon>Thiotrichales</taxon>
        <taxon>Thiotrichaceae</taxon>
        <taxon>Leucothrix</taxon>
    </lineage>
</organism>
<comment type="function">
    <text evidence="10">Inner membrane component of the type II secretion system required for the energy-dependent secretion of extracellular factors such as proteases and toxins from the periplasm.</text>
</comment>
<evidence type="ECO:0000256" key="2">
    <source>
        <dbReference type="ARBA" id="ARBA00005318"/>
    </source>
</evidence>
<comment type="subcellular location">
    <subcellularLocation>
        <location evidence="1">Cell inner membrane</location>
        <topology evidence="1">Single-pass membrane protein</topology>
    </subcellularLocation>
</comment>
<dbReference type="InterPro" id="IPR043129">
    <property type="entry name" value="ATPase_NBD"/>
</dbReference>
<evidence type="ECO:0000256" key="9">
    <source>
        <dbReference type="ARBA" id="ARBA00023136"/>
    </source>
</evidence>
<dbReference type="OrthoDB" id="7011844at2"/>
<evidence type="ECO:0000313" key="13">
    <source>
        <dbReference type="EMBL" id="PWR00237.1"/>
    </source>
</evidence>
<dbReference type="CDD" id="cd24017">
    <property type="entry name" value="ASKHA_T2SSL_N"/>
    <property type="match status" value="1"/>
</dbReference>
<accession>A0A317CP02</accession>
<dbReference type="PIRSF" id="PIRSF015761">
    <property type="entry name" value="Protein_L"/>
    <property type="match status" value="1"/>
</dbReference>
<evidence type="ECO:0000256" key="8">
    <source>
        <dbReference type="ARBA" id="ARBA00022989"/>
    </source>
</evidence>
<evidence type="ECO:0000256" key="3">
    <source>
        <dbReference type="ARBA" id="ARBA00022448"/>
    </source>
</evidence>
<dbReference type="Gene3D" id="3.30.420.380">
    <property type="match status" value="1"/>
</dbReference>
<keyword evidence="3 10" id="KW-0813">Transport</keyword>
<evidence type="ECO:0000313" key="14">
    <source>
        <dbReference type="Proteomes" id="UP000245539"/>
    </source>
</evidence>
<keyword evidence="9" id="KW-0472">Membrane</keyword>
<sequence>MQLLIIKITSPDATPLGAVISPKKTEASFTETDWETIRKHQRGNKIVLLVPDTDVSLAQTTIPSKNKKQMMQALPFALEESLAEDVDNLHFSAYRESDDSTVKAAIIKHERLGFWVDFLKSHDINVHYILPSVFALPIEEDGWSVNIGEEEAQIRQSTFDGFVCDLDVMDYILPNELEEHPPEALYVSGDSLRVTRLLQDQDIEIRAGRPPHSIKYADIQPTLVLNLLTNYNRGESALKNIDWSPWKPVAVIGSLLLLTWLGMGFWQNHQSQLKLDAIEAEISKVYRGTIPSGNLTNPDQQLASMTSRLSLLQGGLIDTSVSPLPTIASIAPILKRFPKMIVKELIFKRNRLEIKVETPNLGMIDQFKQTAEKLQLRVEIGSSKTTTDSVASTLFIQEAK</sequence>
<dbReference type="RefSeq" id="WP_109836291.1">
    <property type="nucleotide sequence ID" value="NZ_QGKM01000005.1"/>
</dbReference>
<dbReference type="Pfam" id="PF05134">
    <property type="entry name" value="T2SSL"/>
    <property type="match status" value="1"/>
</dbReference>
<dbReference type="AlphaFoldDB" id="A0A317CP02"/>
<proteinExistence type="inferred from homology"/>
<dbReference type="GO" id="GO:0015627">
    <property type="term" value="C:type II protein secretion system complex"/>
    <property type="evidence" value="ECO:0007669"/>
    <property type="project" value="InterPro"/>
</dbReference>
<feature type="domain" description="GspL periplasmic" evidence="12">
    <location>
        <begin position="243"/>
        <end position="399"/>
    </location>
</feature>
<dbReference type="SUPFAM" id="SSF53067">
    <property type="entry name" value="Actin-like ATPase domain"/>
    <property type="match status" value="1"/>
</dbReference>
<dbReference type="GO" id="GO:0015628">
    <property type="term" value="P:protein secretion by the type II secretion system"/>
    <property type="evidence" value="ECO:0007669"/>
    <property type="project" value="InterPro"/>
</dbReference>